<comment type="caution">
    <text evidence="1">The sequence shown here is derived from an EMBL/GenBank/DDBJ whole genome shotgun (WGS) entry which is preliminary data.</text>
</comment>
<evidence type="ECO:0000313" key="2">
    <source>
        <dbReference type="Proteomes" id="UP000324222"/>
    </source>
</evidence>
<sequence>MVINGVLSSTSSLTPISRSQYHEGPHSANEKVTNDQIDRPVNLANLPRTLFSLPNSLLFRASTFPCLGFIDPRPGMDSAPRAVELLWKEGEGRKEVRFTVPAFYFAPLLCNGELLKHAGEAIPTQRATNKQRNINDILLRSPPCWRVAQADTRPEKQRVGGSKTLKTTESLQLRLV</sequence>
<organism evidence="1 2">
    <name type="scientific">Portunus trituberculatus</name>
    <name type="common">Swimming crab</name>
    <name type="synonym">Neptunus trituberculatus</name>
    <dbReference type="NCBI Taxonomy" id="210409"/>
    <lineage>
        <taxon>Eukaryota</taxon>
        <taxon>Metazoa</taxon>
        <taxon>Ecdysozoa</taxon>
        <taxon>Arthropoda</taxon>
        <taxon>Crustacea</taxon>
        <taxon>Multicrustacea</taxon>
        <taxon>Malacostraca</taxon>
        <taxon>Eumalacostraca</taxon>
        <taxon>Eucarida</taxon>
        <taxon>Decapoda</taxon>
        <taxon>Pleocyemata</taxon>
        <taxon>Brachyura</taxon>
        <taxon>Eubrachyura</taxon>
        <taxon>Portunoidea</taxon>
        <taxon>Portunidae</taxon>
        <taxon>Portuninae</taxon>
        <taxon>Portunus</taxon>
    </lineage>
</organism>
<reference evidence="1 2" key="1">
    <citation type="submission" date="2019-05" db="EMBL/GenBank/DDBJ databases">
        <title>Another draft genome of Portunus trituberculatus and its Hox gene families provides insights of decapod evolution.</title>
        <authorList>
            <person name="Jeong J.-H."/>
            <person name="Song I."/>
            <person name="Kim S."/>
            <person name="Choi T."/>
            <person name="Kim D."/>
            <person name="Ryu S."/>
            <person name="Kim W."/>
        </authorList>
    </citation>
    <scope>NUCLEOTIDE SEQUENCE [LARGE SCALE GENOMIC DNA]</scope>
    <source>
        <tissue evidence="1">Muscle</tissue>
    </source>
</reference>
<evidence type="ECO:0000313" key="1">
    <source>
        <dbReference type="EMBL" id="MPC68148.1"/>
    </source>
</evidence>
<proteinExistence type="predicted"/>
<keyword evidence="2" id="KW-1185">Reference proteome</keyword>
<dbReference type="Proteomes" id="UP000324222">
    <property type="component" value="Unassembled WGS sequence"/>
</dbReference>
<protein>
    <submittedName>
        <fullName evidence="1">Uncharacterized protein</fullName>
    </submittedName>
</protein>
<accession>A0A5B7HH22</accession>
<name>A0A5B7HH22_PORTR</name>
<dbReference type="EMBL" id="VSRR010027377">
    <property type="protein sequence ID" value="MPC68148.1"/>
    <property type="molecule type" value="Genomic_DNA"/>
</dbReference>
<gene>
    <name evidence="1" type="ORF">E2C01_062345</name>
</gene>
<dbReference type="AlphaFoldDB" id="A0A5B7HH22"/>